<evidence type="ECO:0000313" key="3">
    <source>
        <dbReference type="Proteomes" id="UP001595947"/>
    </source>
</evidence>
<gene>
    <name evidence="2" type="ORF">ACFPBZ_06930</name>
</gene>
<accession>A0ABV9YIQ4</accession>
<proteinExistence type="predicted"/>
<name>A0ABV9YIQ4_9PSEU</name>
<dbReference type="EMBL" id="JBHSIV010000005">
    <property type="protein sequence ID" value="MFC5061933.1"/>
    <property type="molecule type" value="Genomic_DNA"/>
</dbReference>
<sequence>MIIRGIALKGAGVVSKYVAMALAPVVAVLAWGAVEQAMDDRHNQISRTTKGV</sequence>
<protein>
    <submittedName>
        <fullName evidence="2">Uncharacterized protein</fullName>
    </submittedName>
</protein>
<comment type="caution">
    <text evidence="2">The sequence shown here is derived from an EMBL/GenBank/DDBJ whole genome shotgun (WGS) entry which is preliminary data.</text>
</comment>
<feature type="transmembrane region" description="Helical" evidence="1">
    <location>
        <begin position="17"/>
        <end position="34"/>
    </location>
</feature>
<evidence type="ECO:0000256" key="1">
    <source>
        <dbReference type="SAM" id="Phobius"/>
    </source>
</evidence>
<dbReference type="Proteomes" id="UP001595947">
    <property type="component" value="Unassembled WGS sequence"/>
</dbReference>
<reference evidence="3" key="1">
    <citation type="journal article" date="2019" name="Int. J. Syst. Evol. Microbiol.">
        <title>The Global Catalogue of Microorganisms (GCM) 10K type strain sequencing project: providing services to taxonomists for standard genome sequencing and annotation.</title>
        <authorList>
            <consortium name="The Broad Institute Genomics Platform"/>
            <consortium name="The Broad Institute Genome Sequencing Center for Infectious Disease"/>
            <person name="Wu L."/>
            <person name="Ma J."/>
        </authorList>
    </citation>
    <scope>NUCLEOTIDE SEQUENCE [LARGE SCALE GENOMIC DNA]</scope>
    <source>
        <strain evidence="3">CGMCC 4.7093</strain>
    </source>
</reference>
<dbReference type="RefSeq" id="WP_378035285.1">
    <property type="nucleotide sequence ID" value="NZ_JBHSIV010000005.1"/>
</dbReference>
<keyword evidence="1" id="KW-0812">Transmembrane</keyword>
<keyword evidence="3" id="KW-1185">Reference proteome</keyword>
<keyword evidence="1" id="KW-1133">Transmembrane helix</keyword>
<keyword evidence="1" id="KW-0472">Membrane</keyword>
<evidence type="ECO:0000313" key="2">
    <source>
        <dbReference type="EMBL" id="MFC5061933.1"/>
    </source>
</evidence>
<organism evidence="2 3">
    <name type="scientific">Actinomycetospora atypica</name>
    <dbReference type="NCBI Taxonomy" id="1290095"/>
    <lineage>
        <taxon>Bacteria</taxon>
        <taxon>Bacillati</taxon>
        <taxon>Actinomycetota</taxon>
        <taxon>Actinomycetes</taxon>
        <taxon>Pseudonocardiales</taxon>
        <taxon>Pseudonocardiaceae</taxon>
        <taxon>Actinomycetospora</taxon>
    </lineage>
</organism>